<evidence type="ECO:0000313" key="2">
    <source>
        <dbReference type="Proteomes" id="UP000828941"/>
    </source>
</evidence>
<dbReference type="Proteomes" id="UP000828941">
    <property type="component" value="Chromosome 13"/>
</dbReference>
<evidence type="ECO:0000313" key="1">
    <source>
        <dbReference type="EMBL" id="KAI4300648.1"/>
    </source>
</evidence>
<organism evidence="1 2">
    <name type="scientific">Bauhinia variegata</name>
    <name type="common">Purple orchid tree</name>
    <name type="synonym">Phanera variegata</name>
    <dbReference type="NCBI Taxonomy" id="167791"/>
    <lineage>
        <taxon>Eukaryota</taxon>
        <taxon>Viridiplantae</taxon>
        <taxon>Streptophyta</taxon>
        <taxon>Embryophyta</taxon>
        <taxon>Tracheophyta</taxon>
        <taxon>Spermatophyta</taxon>
        <taxon>Magnoliopsida</taxon>
        <taxon>eudicotyledons</taxon>
        <taxon>Gunneridae</taxon>
        <taxon>Pentapetalae</taxon>
        <taxon>rosids</taxon>
        <taxon>fabids</taxon>
        <taxon>Fabales</taxon>
        <taxon>Fabaceae</taxon>
        <taxon>Cercidoideae</taxon>
        <taxon>Cercideae</taxon>
        <taxon>Bauhiniinae</taxon>
        <taxon>Bauhinia</taxon>
    </lineage>
</organism>
<dbReference type="EMBL" id="CM039438">
    <property type="protein sequence ID" value="KAI4300648.1"/>
    <property type="molecule type" value="Genomic_DNA"/>
</dbReference>
<name>A0ACB9KTV6_BAUVA</name>
<accession>A0ACB9KTV6</accession>
<sequence>MSETQELIPGLPEEIALECMTRFHYSTHQAAAGVCCRWRELLRSKDFYLHRKQSGHTDKAVCFVQAIQVRPGTDGCKPVETTSFGVSMFDPVSGKFDWLGSIPKYPDGIPLFCQLTSSEGKLVIMGGWNPASYEPVNDVFVYDFTTKQWKEGEEMPDTRSFFAAGEYAGKILIAGGHDENKNALCSAFAYDPRSDRWCELPPMCQDRDECQAFVMGSEFLVVSGYGSDNQGNFETSADSYNIETGRWRRMENVWERGQCPRSCTGLGKDGKLFSWAEHEAAVRVGTCAVDLNGSTILFGSPYQGEAQGFYIVNRQNRKLEKTAVRDGFQGLVQTGCSVEI</sequence>
<protein>
    <submittedName>
        <fullName evidence="1">Uncharacterized protein</fullName>
    </submittedName>
</protein>
<gene>
    <name evidence="1" type="ORF">L6164_034000</name>
</gene>
<keyword evidence="2" id="KW-1185">Reference proteome</keyword>
<reference evidence="1 2" key="1">
    <citation type="journal article" date="2022" name="DNA Res.">
        <title>Chromosomal-level genome assembly of the orchid tree Bauhinia variegata (Leguminosae; Cercidoideae) supports the allotetraploid origin hypothesis of Bauhinia.</title>
        <authorList>
            <person name="Zhong Y."/>
            <person name="Chen Y."/>
            <person name="Zheng D."/>
            <person name="Pang J."/>
            <person name="Liu Y."/>
            <person name="Luo S."/>
            <person name="Meng S."/>
            <person name="Qian L."/>
            <person name="Wei D."/>
            <person name="Dai S."/>
            <person name="Zhou R."/>
        </authorList>
    </citation>
    <scope>NUCLEOTIDE SEQUENCE [LARGE SCALE GENOMIC DNA]</scope>
    <source>
        <strain evidence="1">BV-YZ2020</strain>
    </source>
</reference>
<proteinExistence type="predicted"/>
<comment type="caution">
    <text evidence="1">The sequence shown here is derived from an EMBL/GenBank/DDBJ whole genome shotgun (WGS) entry which is preliminary data.</text>
</comment>